<name>A0A840YMA7_9SPHN</name>
<sequence>MLLATIYSGDCMFRAMYDWVLRMAHHRHAMRSLAAISFAESSFFPIPPDVMMVPMVLARREQAFRIAAICTAASVIGGMFGYAIGYFLLESIGQWVINLYHMQDKVGQFQAMYGQYGAAIILLKGLTPIPFKLVTIASGIAQFNFPLFVILATITRGARFFIIAALLKRFGEPVQAFIEKRLNYFAWGFLILLAAGFAAVAYL</sequence>
<dbReference type="RefSeq" id="WP_246352282.1">
    <property type="nucleotide sequence ID" value="NZ_JACIJF010000004.1"/>
</dbReference>
<dbReference type="InterPro" id="IPR051311">
    <property type="entry name" value="DedA_domain"/>
</dbReference>
<evidence type="ECO:0000256" key="1">
    <source>
        <dbReference type="SAM" id="Phobius"/>
    </source>
</evidence>
<comment type="caution">
    <text evidence="3">The sequence shown here is derived from an EMBL/GenBank/DDBJ whole genome shotgun (WGS) entry which is preliminary data.</text>
</comment>
<evidence type="ECO:0000313" key="3">
    <source>
        <dbReference type="EMBL" id="MBB5710670.1"/>
    </source>
</evidence>
<evidence type="ECO:0000259" key="2">
    <source>
        <dbReference type="Pfam" id="PF09335"/>
    </source>
</evidence>
<dbReference type="Pfam" id="PF09335">
    <property type="entry name" value="VTT_dom"/>
    <property type="match status" value="1"/>
</dbReference>
<feature type="transmembrane region" description="Helical" evidence="1">
    <location>
        <begin position="110"/>
        <end position="127"/>
    </location>
</feature>
<dbReference type="AlphaFoldDB" id="A0A840YMA7"/>
<gene>
    <name evidence="3" type="ORF">FHT02_001901</name>
</gene>
<feature type="domain" description="VTT" evidence="2">
    <location>
        <begin position="67"/>
        <end position="166"/>
    </location>
</feature>
<reference evidence="3 4" key="1">
    <citation type="submission" date="2020-08" db="EMBL/GenBank/DDBJ databases">
        <title>Genomic Encyclopedia of Type Strains, Phase IV (KMG-IV): sequencing the most valuable type-strain genomes for metagenomic binning, comparative biology and taxonomic classification.</title>
        <authorList>
            <person name="Goeker M."/>
        </authorList>
    </citation>
    <scope>NUCLEOTIDE SEQUENCE [LARGE SCALE GENOMIC DNA]</scope>
    <source>
        <strain evidence="3 4">DSM 26736</strain>
    </source>
</reference>
<keyword evidence="1" id="KW-0472">Membrane</keyword>
<keyword evidence="4" id="KW-1185">Reference proteome</keyword>
<dbReference type="Proteomes" id="UP000527143">
    <property type="component" value="Unassembled WGS sequence"/>
</dbReference>
<feature type="transmembrane region" description="Helical" evidence="1">
    <location>
        <begin position="147"/>
        <end position="170"/>
    </location>
</feature>
<dbReference type="InterPro" id="IPR032816">
    <property type="entry name" value="VTT_dom"/>
</dbReference>
<proteinExistence type="predicted"/>
<organism evidence="3 4">
    <name type="scientific">Sphingomonas xinjiangensis</name>
    <dbReference type="NCBI Taxonomy" id="643568"/>
    <lineage>
        <taxon>Bacteria</taxon>
        <taxon>Pseudomonadati</taxon>
        <taxon>Pseudomonadota</taxon>
        <taxon>Alphaproteobacteria</taxon>
        <taxon>Sphingomonadales</taxon>
        <taxon>Sphingomonadaceae</taxon>
        <taxon>Sphingomonas</taxon>
    </lineage>
</organism>
<dbReference type="GO" id="GO:0005886">
    <property type="term" value="C:plasma membrane"/>
    <property type="evidence" value="ECO:0007669"/>
    <property type="project" value="TreeGrafter"/>
</dbReference>
<dbReference type="EMBL" id="JACIJF010000004">
    <property type="protein sequence ID" value="MBB5710670.1"/>
    <property type="molecule type" value="Genomic_DNA"/>
</dbReference>
<keyword evidence="1" id="KW-0812">Transmembrane</keyword>
<keyword evidence="1" id="KW-1133">Transmembrane helix</keyword>
<evidence type="ECO:0000313" key="4">
    <source>
        <dbReference type="Proteomes" id="UP000527143"/>
    </source>
</evidence>
<protein>
    <submittedName>
        <fullName evidence="3">Membrane protein YqaA with SNARE-associated domain</fullName>
    </submittedName>
</protein>
<dbReference type="PANTHER" id="PTHR42709">
    <property type="entry name" value="ALKALINE PHOSPHATASE LIKE PROTEIN"/>
    <property type="match status" value="1"/>
</dbReference>
<dbReference type="PANTHER" id="PTHR42709:SF11">
    <property type="entry name" value="DEDA FAMILY PROTEIN"/>
    <property type="match status" value="1"/>
</dbReference>
<feature type="transmembrane region" description="Helical" evidence="1">
    <location>
        <begin position="182"/>
        <end position="202"/>
    </location>
</feature>
<feature type="transmembrane region" description="Helical" evidence="1">
    <location>
        <begin position="66"/>
        <end position="89"/>
    </location>
</feature>
<accession>A0A840YMA7</accession>